<dbReference type="InterPro" id="IPR059179">
    <property type="entry name" value="MLKL-like_MCAfunc"/>
</dbReference>
<dbReference type="PANTHER" id="PTHR35832:SF7">
    <property type="entry name" value="OS11G0666100 PROTEIN"/>
    <property type="match status" value="1"/>
</dbReference>
<evidence type="ECO:0000313" key="1">
    <source>
        <dbReference type="EMBL" id="KAF8700175.1"/>
    </source>
</evidence>
<name>A0A835ENS1_9POAL</name>
<dbReference type="Gene3D" id="1.20.930.20">
    <property type="entry name" value="Adaptor protein Cbl, N-terminal domain"/>
    <property type="match status" value="1"/>
</dbReference>
<sequence>MLLALSTFPTRWSAPPPATRSSSSLSCVGLAAVPPESSSEMAETKSMRQDKRRTASKRLCRTAALGYASTVVQLAGVDTAVGLIAKIKQMARTASQNRTDCEHLARRVDVVANLLSRLRGDPVAAPTMAGLAATLREAHELVVSCHGHGRTHQFFNASRTAERFRNVERKIDSYLNHFQVINNIAIDG</sequence>
<gene>
    <name evidence="1" type="ORF">HU200_034549</name>
</gene>
<dbReference type="Proteomes" id="UP000636709">
    <property type="component" value="Unassembled WGS sequence"/>
</dbReference>
<dbReference type="EMBL" id="JACEFO010001828">
    <property type="protein sequence ID" value="KAF8700175.1"/>
    <property type="molecule type" value="Genomic_DNA"/>
</dbReference>
<evidence type="ECO:0000313" key="2">
    <source>
        <dbReference type="Proteomes" id="UP000636709"/>
    </source>
</evidence>
<protein>
    <submittedName>
        <fullName evidence="1">Uncharacterized protein</fullName>
    </submittedName>
</protein>
<dbReference type="GO" id="GO:0007166">
    <property type="term" value="P:cell surface receptor signaling pathway"/>
    <property type="evidence" value="ECO:0007669"/>
    <property type="project" value="InterPro"/>
</dbReference>
<comment type="caution">
    <text evidence="1">The sequence shown here is derived from an EMBL/GenBank/DDBJ whole genome shotgun (WGS) entry which is preliminary data.</text>
</comment>
<keyword evidence="2" id="KW-1185">Reference proteome</keyword>
<proteinExistence type="predicted"/>
<reference evidence="1" key="1">
    <citation type="submission" date="2020-07" db="EMBL/GenBank/DDBJ databases">
        <title>Genome sequence and genetic diversity analysis of an under-domesticated orphan crop, white fonio (Digitaria exilis).</title>
        <authorList>
            <person name="Bennetzen J.L."/>
            <person name="Chen S."/>
            <person name="Ma X."/>
            <person name="Wang X."/>
            <person name="Yssel A.E.J."/>
            <person name="Chaluvadi S.R."/>
            <person name="Johnson M."/>
            <person name="Gangashetty P."/>
            <person name="Hamidou F."/>
            <person name="Sanogo M.D."/>
            <person name="Zwaenepoel A."/>
            <person name="Wallace J."/>
            <person name="Van De Peer Y."/>
            <person name="Van Deynze A."/>
        </authorList>
    </citation>
    <scope>NUCLEOTIDE SEQUENCE</scope>
    <source>
        <tissue evidence="1">Leaves</tissue>
    </source>
</reference>
<accession>A0A835ENS1</accession>
<dbReference type="InterPro" id="IPR036537">
    <property type="entry name" value="Adaptor_Cbl_N_dom_sf"/>
</dbReference>
<dbReference type="OrthoDB" id="665077at2759"/>
<dbReference type="CDD" id="cd21037">
    <property type="entry name" value="MLKL_NTD"/>
    <property type="match status" value="1"/>
</dbReference>
<organism evidence="1 2">
    <name type="scientific">Digitaria exilis</name>
    <dbReference type="NCBI Taxonomy" id="1010633"/>
    <lineage>
        <taxon>Eukaryota</taxon>
        <taxon>Viridiplantae</taxon>
        <taxon>Streptophyta</taxon>
        <taxon>Embryophyta</taxon>
        <taxon>Tracheophyta</taxon>
        <taxon>Spermatophyta</taxon>
        <taxon>Magnoliopsida</taxon>
        <taxon>Liliopsida</taxon>
        <taxon>Poales</taxon>
        <taxon>Poaceae</taxon>
        <taxon>PACMAD clade</taxon>
        <taxon>Panicoideae</taxon>
        <taxon>Panicodae</taxon>
        <taxon>Paniceae</taxon>
        <taxon>Anthephorinae</taxon>
        <taxon>Digitaria</taxon>
    </lineage>
</organism>
<dbReference type="PANTHER" id="PTHR35832">
    <property type="entry name" value="OS12G0248400 PROTEIN-RELATED"/>
    <property type="match status" value="1"/>
</dbReference>
<dbReference type="AlphaFoldDB" id="A0A835ENS1"/>